<organism evidence="1 2">
    <name type="scientific">Punica granatum</name>
    <name type="common">Pomegranate</name>
    <dbReference type="NCBI Taxonomy" id="22663"/>
    <lineage>
        <taxon>Eukaryota</taxon>
        <taxon>Viridiplantae</taxon>
        <taxon>Streptophyta</taxon>
        <taxon>Embryophyta</taxon>
        <taxon>Tracheophyta</taxon>
        <taxon>Spermatophyta</taxon>
        <taxon>Magnoliopsida</taxon>
        <taxon>eudicotyledons</taxon>
        <taxon>Gunneridae</taxon>
        <taxon>Pentapetalae</taxon>
        <taxon>rosids</taxon>
        <taxon>malvids</taxon>
        <taxon>Myrtales</taxon>
        <taxon>Lythraceae</taxon>
        <taxon>Punica</taxon>
    </lineage>
</organism>
<keyword evidence="2" id="KW-1185">Reference proteome</keyword>
<proteinExistence type="predicted"/>
<comment type="caution">
    <text evidence="1">The sequence shown here is derived from an EMBL/GenBank/DDBJ whole genome shotgun (WGS) entry which is preliminary data.</text>
</comment>
<evidence type="ECO:0000313" key="1">
    <source>
        <dbReference type="EMBL" id="PKI74001.1"/>
    </source>
</evidence>
<dbReference type="AlphaFoldDB" id="A0A2I0KZW1"/>
<gene>
    <name evidence="1" type="ORF">CRG98_005618</name>
</gene>
<evidence type="ECO:0000313" key="2">
    <source>
        <dbReference type="Proteomes" id="UP000233551"/>
    </source>
</evidence>
<sequence length="112" mass="12362">MVQSNQFGGYPNVSPDEHIAGFFQYWNTVKMNNVSDDVIRLRGSGLPIGDTDPESTRDFDSGSLVDSGLGLPISDPNPSTEVAGDLYGCRRPWWRVRGRRLVAPTPSPFDFS</sequence>
<protein>
    <submittedName>
        <fullName evidence="1">Uncharacterized protein</fullName>
    </submittedName>
</protein>
<accession>A0A2I0KZW1</accession>
<dbReference type="EMBL" id="PGOL01000243">
    <property type="protein sequence ID" value="PKI74001.1"/>
    <property type="molecule type" value="Genomic_DNA"/>
</dbReference>
<dbReference type="Proteomes" id="UP000233551">
    <property type="component" value="Unassembled WGS sequence"/>
</dbReference>
<name>A0A2I0KZW1_PUNGR</name>
<reference evidence="1 2" key="1">
    <citation type="submission" date="2017-11" db="EMBL/GenBank/DDBJ databases">
        <title>De-novo sequencing of pomegranate (Punica granatum L.) genome.</title>
        <authorList>
            <person name="Akparov Z."/>
            <person name="Amiraslanov A."/>
            <person name="Hajiyeva S."/>
            <person name="Abbasov M."/>
            <person name="Kaur K."/>
            <person name="Hamwieh A."/>
            <person name="Solovyev V."/>
            <person name="Salamov A."/>
            <person name="Braich B."/>
            <person name="Kosarev P."/>
            <person name="Mahmoud A."/>
            <person name="Hajiyev E."/>
            <person name="Babayeva S."/>
            <person name="Izzatullayeva V."/>
            <person name="Mammadov A."/>
            <person name="Mammadov A."/>
            <person name="Sharifova S."/>
            <person name="Ojaghi J."/>
            <person name="Eynullazada K."/>
            <person name="Bayramov B."/>
            <person name="Abdulazimova A."/>
            <person name="Shahmuradov I."/>
        </authorList>
    </citation>
    <scope>NUCLEOTIDE SEQUENCE [LARGE SCALE GENOMIC DNA]</scope>
    <source>
        <strain evidence="2">cv. AG2017</strain>
        <tissue evidence="1">Leaf</tissue>
    </source>
</reference>